<gene>
    <name evidence="1" type="ORF">KV113_12140</name>
</gene>
<name>A0ABU5XWE0_9MYCO</name>
<evidence type="ECO:0000313" key="1">
    <source>
        <dbReference type="EMBL" id="MEB3032304.1"/>
    </source>
</evidence>
<protein>
    <submittedName>
        <fullName evidence="1">Uncharacterized protein</fullName>
    </submittedName>
</protein>
<dbReference type="EMBL" id="JAYJJU010000010">
    <property type="protein sequence ID" value="MEB3032304.1"/>
    <property type="molecule type" value="Genomic_DNA"/>
</dbReference>
<accession>A0ABU5XWE0</accession>
<sequence length="409" mass="44649">MTESRYASLSRDELAVLVPELLLIGHMIDRSGMAWCIQEFGREGMLEIAIEEWAGASPIYARRMQRALGFVGDDVPTIFKGIQFDIGSPPQFMDFRFTVHDRWHGEFELASCGALLDVEPLGEDYVFGMCHTIEDPTFDATAVATNVQAQCRPVHRPPRTPADRSPHCCWTVIIDESYPPAQPIPALAVISQTRAATWELGDIDRSDEGLADYTGPLLSDVDFTAFSHSALVRLADEVCLQMHLLYLSFALAVQTRAGDKADLAASVGRRQLTGLAGLAAMRIKNALRLPDDIGGALRTFELHPLLNPVGYVQSGIAEGRLAVRRSPAHDDGAWIALCSPESTNPLQAIATAVNPHLRVAVEGSETDWTLQLSESDTAATELPEVMVTKVSGGANFVFRNRKSLPLTVV</sequence>
<dbReference type="RefSeq" id="WP_224974854.1">
    <property type="nucleotide sequence ID" value="NZ_JAYJJU010000010.1"/>
</dbReference>
<organism evidence="1 2">
    <name type="scientific">[Mycobacterium] nativiensis</name>
    <dbReference type="NCBI Taxonomy" id="2855503"/>
    <lineage>
        <taxon>Bacteria</taxon>
        <taxon>Bacillati</taxon>
        <taxon>Actinomycetota</taxon>
        <taxon>Actinomycetes</taxon>
        <taxon>Mycobacteriales</taxon>
        <taxon>Mycobacteriaceae</taxon>
        <taxon>Mycolicibacter</taxon>
    </lineage>
</organism>
<evidence type="ECO:0000313" key="2">
    <source>
        <dbReference type="Proteomes" id="UP001298593"/>
    </source>
</evidence>
<proteinExistence type="predicted"/>
<comment type="caution">
    <text evidence="1">The sequence shown here is derived from an EMBL/GenBank/DDBJ whole genome shotgun (WGS) entry which is preliminary data.</text>
</comment>
<dbReference type="Proteomes" id="UP001298593">
    <property type="component" value="Unassembled WGS sequence"/>
</dbReference>
<reference evidence="1 2" key="1">
    <citation type="submission" date="2023-12" db="EMBL/GenBank/DDBJ databases">
        <title>Description of new species of Mycobacterium terrae complex isolated from sewage at the Sao Paulo Zoological Park Foundation in Brazil.</title>
        <authorList>
            <person name="Romagnoli C.L."/>
            <person name="Conceicao E.C."/>
            <person name="Machado E."/>
            <person name="Barreto L.B.P.F."/>
            <person name="Sharma A."/>
            <person name="Silva N.M."/>
            <person name="Marques L.E."/>
            <person name="Juliana M.A."/>
            <person name="Lourenco M.C.S."/>
            <person name="Digiampietri L.A."/>
            <person name="Suffys P.N."/>
            <person name="Viana-Niero C."/>
        </authorList>
    </citation>
    <scope>NUCLEOTIDE SEQUENCE [LARGE SCALE GENOMIC DNA]</scope>
    <source>
        <strain evidence="1 2">MYC340</strain>
    </source>
</reference>
<keyword evidence="2" id="KW-1185">Reference proteome</keyword>